<protein>
    <submittedName>
        <fullName evidence="2">Uncharacterized protein</fullName>
    </submittedName>
</protein>
<evidence type="ECO:0000313" key="2">
    <source>
        <dbReference type="EMBL" id="CAD8115050.1"/>
    </source>
</evidence>
<feature type="region of interest" description="Disordered" evidence="1">
    <location>
        <begin position="93"/>
        <end position="120"/>
    </location>
</feature>
<keyword evidence="3" id="KW-1185">Reference proteome</keyword>
<comment type="caution">
    <text evidence="2">The sequence shown here is derived from an EMBL/GenBank/DDBJ whole genome shotgun (WGS) entry which is preliminary data.</text>
</comment>
<evidence type="ECO:0000256" key="1">
    <source>
        <dbReference type="SAM" id="MobiDB-lite"/>
    </source>
</evidence>
<proteinExistence type="predicted"/>
<reference evidence="2" key="1">
    <citation type="submission" date="2021-01" db="EMBL/GenBank/DDBJ databases">
        <authorList>
            <consortium name="Genoscope - CEA"/>
            <person name="William W."/>
        </authorList>
    </citation>
    <scope>NUCLEOTIDE SEQUENCE</scope>
</reference>
<feature type="compositionally biased region" description="Polar residues" evidence="1">
    <location>
        <begin position="110"/>
        <end position="120"/>
    </location>
</feature>
<dbReference type="AlphaFoldDB" id="A0A8S1QK82"/>
<accession>A0A8S1QK82</accession>
<organism evidence="2 3">
    <name type="scientific">Paramecium sonneborni</name>
    <dbReference type="NCBI Taxonomy" id="65129"/>
    <lineage>
        <taxon>Eukaryota</taxon>
        <taxon>Sar</taxon>
        <taxon>Alveolata</taxon>
        <taxon>Ciliophora</taxon>
        <taxon>Intramacronucleata</taxon>
        <taxon>Oligohymenophorea</taxon>
        <taxon>Peniculida</taxon>
        <taxon>Parameciidae</taxon>
        <taxon>Paramecium</taxon>
    </lineage>
</organism>
<dbReference type="Proteomes" id="UP000692954">
    <property type="component" value="Unassembled WGS sequence"/>
</dbReference>
<gene>
    <name evidence="2" type="ORF">PSON_ATCC_30995.1.T1070115</name>
</gene>
<name>A0A8S1QK82_9CILI</name>
<evidence type="ECO:0000313" key="3">
    <source>
        <dbReference type="Proteomes" id="UP000692954"/>
    </source>
</evidence>
<dbReference type="EMBL" id="CAJJDN010000107">
    <property type="protein sequence ID" value="CAD8115050.1"/>
    <property type="molecule type" value="Genomic_DNA"/>
</dbReference>
<sequence>MGNECKSDTSFEEDYESFAKMSVNPSNSYKIFSETYKMERKEDLFFNMIEKIEPTFNITNEFDIKKRTISCIEQYTEYKRKKVNQKIQKSALKEYSNNTKSNKKHSNKSVTWDASCQQQQ</sequence>